<dbReference type="RefSeq" id="WP_115547494.1">
    <property type="nucleotide sequence ID" value="NZ_QRGP01000001.1"/>
</dbReference>
<sequence length="260" mass="27225">MPIARSVTSFSRLTIVAAGLAATSPVLASSDETEKKTVVQVTPYVWASGFGGTFRPSPAIPSIEVKKSFGELLEDVDAALFVSGLVKHDKLVIVGDFTHTSSSKEGLVPTGNPAIPIVPAEGRLKQTSATLLAGARVVEQDNASLDLLAGGRAWWIKAGVDVPPLSASAEAKRSFVDPIVAARLNIKASPSVSVLLYGDIGGFTVASDITAQAVVTANFRVANNIWLSGGYRYLTVDYKRQNFRVDAALAGPIVGATIAF</sequence>
<accession>A0A371BEC4</accession>
<evidence type="ECO:0000256" key="1">
    <source>
        <dbReference type="SAM" id="SignalP"/>
    </source>
</evidence>
<dbReference type="AlphaFoldDB" id="A0A371BEC4"/>
<protein>
    <recommendedName>
        <fullName evidence="4">Outer membrane protein beta-barrel domain-containing protein</fullName>
    </recommendedName>
</protein>
<dbReference type="EMBL" id="QRGP01000001">
    <property type="protein sequence ID" value="RDV05934.1"/>
    <property type="molecule type" value="Genomic_DNA"/>
</dbReference>
<gene>
    <name evidence="2" type="ORF">DXH95_00280</name>
</gene>
<keyword evidence="1" id="KW-0732">Signal</keyword>
<name>A0A371BEC4_9SPHN</name>
<organism evidence="2 3">
    <name type="scientific">Sphingorhabdus pulchriflava</name>
    <dbReference type="NCBI Taxonomy" id="2292257"/>
    <lineage>
        <taxon>Bacteria</taxon>
        <taxon>Pseudomonadati</taxon>
        <taxon>Pseudomonadota</taxon>
        <taxon>Alphaproteobacteria</taxon>
        <taxon>Sphingomonadales</taxon>
        <taxon>Sphingomonadaceae</taxon>
        <taxon>Sphingorhabdus</taxon>
    </lineage>
</organism>
<evidence type="ECO:0008006" key="4">
    <source>
        <dbReference type="Google" id="ProtNLM"/>
    </source>
</evidence>
<evidence type="ECO:0000313" key="2">
    <source>
        <dbReference type="EMBL" id="RDV05934.1"/>
    </source>
</evidence>
<proteinExistence type="predicted"/>
<dbReference type="Proteomes" id="UP000263833">
    <property type="component" value="Unassembled WGS sequence"/>
</dbReference>
<evidence type="ECO:0000313" key="3">
    <source>
        <dbReference type="Proteomes" id="UP000263833"/>
    </source>
</evidence>
<feature type="chain" id="PRO_5016868676" description="Outer membrane protein beta-barrel domain-containing protein" evidence="1">
    <location>
        <begin position="29"/>
        <end position="260"/>
    </location>
</feature>
<feature type="signal peptide" evidence="1">
    <location>
        <begin position="1"/>
        <end position="28"/>
    </location>
</feature>
<comment type="caution">
    <text evidence="2">The sequence shown here is derived from an EMBL/GenBank/DDBJ whole genome shotgun (WGS) entry which is preliminary data.</text>
</comment>
<reference evidence="3" key="1">
    <citation type="submission" date="2018-08" db="EMBL/GenBank/DDBJ databases">
        <authorList>
            <person name="Kim S.-J."/>
            <person name="Jung G.-Y."/>
        </authorList>
    </citation>
    <scope>NUCLEOTIDE SEQUENCE [LARGE SCALE GENOMIC DNA]</scope>
    <source>
        <strain evidence="3">GY_G</strain>
    </source>
</reference>
<keyword evidence="3" id="KW-1185">Reference proteome</keyword>